<dbReference type="PROSITE" id="PS51071">
    <property type="entry name" value="HTH_RPIR"/>
    <property type="match status" value="1"/>
</dbReference>
<keyword evidence="2" id="KW-0238">DNA-binding</keyword>
<dbReference type="Gene3D" id="1.10.10.10">
    <property type="entry name" value="Winged helix-like DNA-binding domain superfamily/Winged helix DNA-binding domain"/>
    <property type="match status" value="1"/>
</dbReference>
<accession>S7U1C3</accession>
<dbReference type="GO" id="GO:1901135">
    <property type="term" value="P:carbohydrate derivative metabolic process"/>
    <property type="evidence" value="ECO:0007669"/>
    <property type="project" value="InterPro"/>
</dbReference>
<comment type="caution">
    <text evidence="6">The sequence shown here is derived from an EMBL/GenBank/DDBJ whole genome shotgun (WGS) entry which is preliminary data.</text>
</comment>
<dbReference type="Gene3D" id="3.40.50.10490">
    <property type="entry name" value="Glucose-6-phosphate isomerase like protein, domain 1"/>
    <property type="match status" value="1"/>
</dbReference>
<dbReference type="OrthoDB" id="5415295at2"/>
<name>S7U1C3_DESML</name>
<dbReference type="SUPFAM" id="SSF53697">
    <property type="entry name" value="SIS domain"/>
    <property type="match status" value="1"/>
</dbReference>
<dbReference type="InterPro" id="IPR047640">
    <property type="entry name" value="RpiR-like"/>
</dbReference>
<evidence type="ECO:0000313" key="6">
    <source>
        <dbReference type="EMBL" id="EPR43231.1"/>
    </source>
</evidence>
<dbReference type="InterPro" id="IPR001347">
    <property type="entry name" value="SIS_dom"/>
</dbReference>
<proteinExistence type="predicted"/>
<dbReference type="eggNOG" id="COG1737">
    <property type="taxonomic scope" value="Bacteria"/>
</dbReference>
<dbReference type="RefSeq" id="WP_020875604.1">
    <property type="nucleotide sequence ID" value="NZ_ATHJ01000057.1"/>
</dbReference>
<keyword evidence="7" id="KW-1185">Reference proteome</keyword>
<dbReference type="AlphaFoldDB" id="S7U1C3"/>
<dbReference type="PROSITE" id="PS51464">
    <property type="entry name" value="SIS"/>
    <property type="match status" value="1"/>
</dbReference>
<dbReference type="GO" id="GO:0003700">
    <property type="term" value="F:DNA-binding transcription factor activity"/>
    <property type="evidence" value="ECO:0007669"/>
    <property type="project" value="InterPro"/>
</dbReference>
<dbReference type="InterPro" id="IPR035472">
    <property type="entry name" value="RpiR-like_SIS"/>
</dbReference>
<dbReference type="STRING" id="897.B2D07_08270"/>
<organism evidence="6 7">
    <name type="scientific">Desulfococcus multivorans DSM 2059</name>
    <dbReference type="NCBI Taxonomy" id="1121405"/>
    <lineage>
        <taxon>Bacteria</taxon>
        <taxon>Pseudomonadati</taxon>
        <taxon>Thermodesulfobacteriota</taxon>
        <taxon>Desulfobacteria</taxon>
        <taxon>Desulfobacterales</taxon>
        <taxon>Desulfococcaceae</taxon>
        <taxon>Desulfococcus</taxon>
    </lineage>
</organism>
<sequence length="293" mass="33107">MVKLQEHPLLKKIIENRSSLTPKGRILSDFILSNPRKVVFMTTKELAQACEVSEATVVRFVVQVGFDGYSNFQQALRDLVDTEMTLVDRVDLTDMGEPGADRFRHEVFKEIDNLKQMYRSLDIETIRAAASALHDSDNIFVVGSRLSFTLAYYFGWQLTKIRGNIQILKGSDSTSLDRLTIASPESLVILIATSRYPNELIRIAKHVRRMGHTLIVISDSSLCPVNGFARHVLVAPSKHIPIFGSTASLTCLINYIVLELSGRYGDALKMHQEKLERSYRENDILFNLEVFDG</sequence>
<evidence type="ECO:0000259" key="4">
    <source>
        <dbReference type="PROSITE" id="PS51071"/>
    </source>
</evidence>
<feature type="domain" description="HTH rpiR-type" evidence="4">
    <location>
        <begin position="7"/>
        <end position="83"/>
    </location>
</feature>
<keyword evidence="1" id="KW-0805">Transcription regulation</keyword>
<evidence type="ECO:0000256" key="1">
    <source>
        <dbReference type="ARBA" id="ARBA00023015"/>
    </source>
</evidence>
<dbReference type="CDD" id="cd05013">
    <property type="entry name" value="SIS_RpiR"/>
    <property type="match status" value="1"/>
</dbReference>
<dbReference type="InterPro" id="IPR046348">
    <property type="entry name" value="SIS_dom_sf"/>
</dbReference>
<dbReference type="GO" id="GO:0003677">
    <property type="term" value="F:DNA binding"/>
    <property type="evidence" value="ECO:0007669"/>
    <property type="project" value="UniProtKB-KW"/>
</dbReference>
<evidence type="ECO:0000256" key="2">
    <source>
        <dbReference type="ARBA" id="ARBA00023125"/>
    </source>
</evidence>
<dbReference type="PANTHER" id="PTHR30514:SF18">
    <property type="entry name" value="RPIR-FAMILY TRANSCRIPTIONAL REGULATOR"/>
    <property type="match status" value="1"/>
</dbReference>
<reference evidence="6 7" key="1">
    <citation type="journal article" date="2013" name="Genome Announc.">
        <title>Draft genome sequences for three mercury-methylating, sulfate-reducing bacteria.</title>
        <authorList>
            <person name="Brown S.D."/>
            <person name="Hurt R.A.Jr."/>
            <person name="Gilmour C.C."/>
            <person name="Elias D.A."/>
        </authorList>
    </citation>
    <scope>NUCLEOTIDE SEQUENCE [LARGE SCALE GENOMIC DNA]</scope>
    <source>
        <strain evidence="6 7">DSM 2059</strain>
    </source>
</reference>
<dbReference type="PANTHER" id="PTHR30514">
    <property type="entry name" value="GLUCOKINASE"/>
    <property type="match status" value="1"/>
</dbReference>
<evidence type="ECO:0000259" key="5">
    <source>
        <dbReference type="PROSITE" id="PS51464"/>
    </source>
</evidence>
<gene>
    <name evidence="6" type="ORF">dsmv_1257</name>
</gene>
<evidence type="ECO:0000313" key="7">
    <source>
        <dbReference type="Proteomes" id="UP000014977"/>
    </source>
</evidence>
<dbReference type="InterPro" id="IPR036388">
    <property type="entry name" value="WH-like_DNA-bd_sf"/>
</dbReference>
<dbReference type="SUPFAM" id="SSF46689">
    <property type="entry name" value="Homeodomain-like"/>
    <property type="match status" value="1"/>
</dbReference>
<keyword evidence="3" id="KW-0804">Transcription</keyword>
<dbReference type="InterPro" id="IPR000281">
    <property type="entry name" value="HTH_RpiR"/>
</dbReference>
<dbReference type="Proteomes" id="UP000014977">
    <property type="component" value="Unassembled WGS sequence"/>
</dbReference>
<dbReference type="Pfam" id="PF01418">
    <property type="entry name" value="HTH_6"/>
    <property type="match status" value="1"/>
</dbReference>
<dbReference type="GO" id="GO:0097367">
    <property type="term" value="F:carbohydrate derivative binding"/>
    <property type="evidence" value="ECO:0007669"/>
    <property type="project" value="InterPro"/>
</dbReference>
<evidence type="ECO:0000256" key="3">
    <source>
        <dbReference type="ARBA" id="ARBA00023163"/>
    </source>
</evidence>
<dbReference type="Pfam" id="PF01380">
    <property type="entry name" value="SIS"/>
    <property type="match status" value="1"/>
</dbReference>
<dbReference type="EMBL" id="ATHJ01000057">
    <property type="protein sequence ID" value="EPR43231.1"/>
    <property type="molecule type" value="Genomic_DNA"/>
</dbReference>
<protein>
    <submittedName>
        <fullName evidence="6">Transcriptional regulator, RpiR family</fullName>
    </submittedName>
</protein>
<feature type="domain" description="SIS" evidence="5">
    <location>
        <begin position="129"/>
        <end position="268"/>
    </location>
</feature>
<dbReference type="InterPro" id="IPR009057">
    <property type="entry name" value="Homeodomain-like_sf"/>
</dbReference>